<protein>
    <submittedName>
        <fullName evidence="1">Uncharacterized protein</fullName>
    </submittedName>
</protein>
<proteinExistence type="predicted"/>
<dbReference type="EMBL" id="CM007385">
    <property type="protein sequence ID" value="ONK67550.1"/>
    <property type="molecule type" value="Genomic_DNA"/>
</dbReference>
<keyword evidence="2" id="KW-1185">Reference proteome</keyword>
<accession>A0A5P1EU11</accession>
<sequence>MRRRSAGSNSPTLFAAVMFSSAAFLLDLVVAAVVDANPLLQRKRPRSQGVAWFGVTAVAFIANESCHKSESDNPILVGYGSGRVLCFPGDKCGEAGAGVSHGCLLLMGKN</sequence>
<reference evidence="2" key="1">
    <citation type="journal article" date="2017" name="Nat. Commun.">
        <title>The asparagus genome sheds light on the origin and evolution of a young Y chromosome.</title>
        <authorList>
            <person name="Harkess A."/>
            <person name="Zhou J."/>
            <person name="Xu C."/>
            <person name="Bowers J.E."/>
            <person name="Van der Hulst R."/>
            <person name="Ayyampalayam S."/>
            <person name="Mercati F."/>
            <person name="Riccardi P."/>
            <person name="McKain M.R."/>
            <person name="Kakrana A."/>
            <person name="Tang H."/>
            <person name="Ray J."/>
            <person name="Groenendijk J."/>
            <person name="Arikit S."/>
            <person name="Mathioni S.M."/>
            <person name="Nakano M."/>
            <person name="Shan H."/>
            <person name="Telgmann-Rauber A."/>
            <person name="Kanno A."/>
            <person name="Yue Z."/>
            <person name="Chen H."/>
            <person name="Li W."/>
            <person name="Chen Y."/>
            <person name="Xu X."/>
            <person name="Zhang Y."/>
            <person name="Luo S."/>
            <person name="Chen H."/>
            <person name="Gao J."/>
            <person name="Mao Z."/>
            <person name="Pires J.C."/>
            <person name="Luo M."/>
            <person name="Kudrna D."/>
            <person name="Wing R.A."/>
            <person name="Meyers B.C."/>
            <person name="Yi K."/>
            <person name="Kong H."/>
            <person name="Lavrijsen P."/>
            <person name="Sunseri F."/>
            <person name="Falavigna A."/>
            <person name="Ye Y."/>
            <person name="Leebens-Mack J.H."/>
            <person name="Chen G."/>
        </authorList>
    </citation>
    <scope>NUCLEOTIDE SEQUENCE [LARGE SCALE GENOMIC DNA]</scope>
    <source>
        <strain evidence="2">cv. DH0086</strain>
    </source>
</reference>
<evidence type="ECO:0000313" key="2">
    <source>
        <dbReference type="Proteomes" id="UP000243459"/>
    </source>
</evidence>
<dbReference type="AlphaFoldDB" id="A0A5P1EU11"/>
<dbReference type="Proteomes" id="UP000243459">
    <property type="component" value="Chromosome 5"/>
</dbReference>
<organism evidence="1 2">
    <name type="scientific">Asparagus officinalis</name>
    <name type="common">Garden asparagus</name>
    <dbReference type="NCBI Taxonomy" id="4686"/>
    <lineage>
        <taxon>Eukaryota</taxon>
        <taxon>Viridiplantae</taxon>
        <taxon>Streptophyta</taxon>
        <taxon>Embryophyta</taxon>
        <taxon>Tracheophyta</taxon>
        <taxon>Spermatophyta</taxon>
        <taxon>Magnoliopsida</taxon>
        <taxon>Liliopsida</taxon>
        <taxon>Asparagales</taxon>
        <taxon>Asparagaceae</taxon>
        <taxon>Asparagoideae</taxon>
        <taxon>Asparagus</taxon>
    </lineage>
</organism>
<gene>
    <name evidence="1" type="ORF">A4U43_C05F1200</name>
</gene>
<evidence type="ECO:0000313" key="1">
    <source>
        <dbReference type="EMBL" id="ONK67550.1"/>
    </source>
</evidence>
<dbReference type="Gramene" id="ONK67550">
    <property type="protein sequence ID" value="ONK67550"/>
    <property type="gene ID" value="A4U43_C05F1200"/>
</dbReference>
<name>A0A5P1EU11_ASPOF</name>